<evidence type="ECO:0000256" key="1">
    <source>
        <dbReference type="ARBA" id="ARBA00022722"/>
    </source>
</evidence>
<comment type="caution">
    <text evidence="19">The sequence shown here is derived from an EMBL/GenBank/DDBJ whole genome shotgun (WGS) entry which is preliminary data.</text>
</comment>
<feature type="region of interest" description="Disordered" evidence="16">
    <location>
        <begin position="1"/>
        <end position="58"/>
    </location>
</feature>
<evidence type="ECO:0000256" key="11">
    <source>
        <dbReference type="ARBA" id="ARBA00034617"/>
    </source>
</evidence>
<evidence type="ECO:0000256" key="15">
    <source>
        <dbReference type="PROSITE-ProRule" id="PRU00560"/>
    </source>
</evidence>
<name>A0A2C7A9S3_9PROT</name>
<evidence type="ECO:0000313" key="20">
    <source>
        <dbReference type="Proteomes" id="UP000223527"/>
    </source>
</evidence>
<dbReference type="Proteomes" id="UP000223527">
    <property type="component" value="Unassembled WGS sequence"/>
</dbReference>
<dbReference type="RefSeq" id="WP_099097084.1">
    <property type="nucleotide sequence ID" value="NZ_PDNU01000049.1"/>
</dbReference>
<dbReference type="SUPFAM" id="SSF52980">
    <property type="entry name" value="Restriction endonuclease-like"/>
    <property type="match status" value="1"/>
</dbReference>
<feature type="compositionally biased region" description="Basic and acidic residues" evidence="16">
    <location>
        <begin position="962"/>
        <end position="971"/>
    </location>
</feature>
<keyword evidence="2 15" id="KW-0547">Nucleotide-binding</keyword>
<dbReference type="InterPro" id="IPR000212">
    <property type="entry name" value="DNA_helicase_UvrD/REP"/>
</dbReference>
<feature type="compositionally biased region" description="Low complexity" evidence="16">
    <location>
        <begin position="35"/>
        <end position="58"/>
    </location>
</feature>
<evidence type="ECO:0000256" key="8">
    <source>
        <dbReference type="ARBA" id="ARBA00023125"/>
    </source>
</evidence>
<dbReference type="Gene3D" id="1.10.486.10">
    <property type="entry name" value="PCRA, domain 4"/>
    <property type="match status" value="1"/>
</dbReference>
<dbReference type="InterPro" id="IPR038726">
    <property type="entry name" value="PDDEXK_AddAB-type"/>
</dbReference>
<evidence type="ECO:0000256" key="5">
    <source>
        <dbReference type="ARBA" id="ARBA00022806"/>
    </source>
</evidence>
<dbReference type="PANTHER" id="PTHR11070">
    <property type="entry name" value="UVRD / RECB / PCRA DNA HELICASE FAMILY MEMBER"/>
    <property type="match status" value="1"/>
</dbReference>
<reference evidence="19 20" key="1">
    <citation type="submission" date="2017-10" db="EMBL/GenBank/DDBJ databases">
        <authorList>
            <person name="Banno H."/>
            <person name="Chua N.-H."/>
        </authorList>
    </citation>
    <scope>NUCLEOTIDE SEQUENCE [LARGE SCALE GENOMIC DNA]</scope>
    <source>
        <strain evidence="19 20">YW11</strain>
    </source>
</reference>
<dbReference type="PANTHER" id="PTHR11070:SF2">
    <property type="entry name" value="ATP-DEPENDENT DNA HELICASE SRS2"/>
    <property type="match status" value="1"/>
</dbReference>
<keyword evidence="9" id="KW-0234">DNA repair</keyword>
<evidence type="ECO:0000256" key="9">
    <source>
        <dbReference type="ARBA" id="ARBA00023204"/>
    </source>
</evidence>
<dbReference type="InterPro" id="IPR014017">
    <property type="entry name" value="DNA_helicase_UvrD-like_C"/>
</dbReference>
<comment type="catalytic activity">
    <reaction evidence="11">
        <text>Couples ATP hydrolysis with the unwinding of duplex DNA by translocating in the 3'-5' direction.</text>
        <dbReference type="EC" id="5.6.2.4"/>
    </reaction>
</comment>
<feature type="compositionally biased region" description="Low complexity" evidence="16">
    <location>
        <begin position="11"/>
        <end position="20"/>
    </location>
</feature>
<evidence type="ECO:0000256" key="16">
    <source>
        <dbReference type="SAM" id="MobiDB-lite"/>
    </source>
</evidence>
<dbReference type="GO" id="GO:0003677">
    <property type="term" value="F:DNA binding"/>
    <property type="evidence" value="ECO:0007669"/>
    <property type="project" value="UniProtKB-KW"/>
</dbReference>
<dbReference type="Pfam" id="PF13361">
    <property type="entry name" value="UvrD_C"/>
    <property type="match status" value="1"/>
</dbReference>
<evidence type="ECO:0000256" key="14">
    <source>
        <dbReference type="ARBA" id="ARBA00048988"/>
    </source>
</evidence>
<evidence type="ECO:0000259" key="17">
    <source>
        <dbReference type="PROSITE" id="PS51198"/>
    </source>
</evidence>
<dbReference type="Gene3D" id="3.40.50.300">
    <property type="entry name" value="P-loop containing nucleotide triphosphate hydrolases"/>
    <property type="match status" value="4"/>
</dbReference>
<keyword evidence="20" id="KW-1185">Reference proteome</keyword>
<dbReference type="InterPro" id="IPR027417">
    <property type="entry name" value="P-loop_NTPase"/>
</dbReference>
<keyword evidence="4 15" id="KW-0378">Hydrolase</keyword>
<dbReference type="InterPro" id="IPR011604">
    <property type="entry name" value="PDDEXK-like_dom_sf"/>
</dbReference>
<evidence type="ECO:0000256" key="13">
    <source>
        <dbReference type="ARBA" id="ARBA00034923"/>
    </source>
</evidence>
<dbReference type="EC" id="5.6.2.4" evidence="12"/>
<dbReference type="GO" id="GO:0005829">
    <property type="term" value="C:cytosol"/>
    <property type="evidence" value="ECO:0007669"/>
    <property type="project" value="TreeGrafter"/>
</dbReference>
<dbReference type="InterPro" id="IPR014151">
    <property type="entry name" value="DNA_helicase_AddA"/>
</dbReference>
<feature type="region of interest" description="Disordered" evidence="16">
    <location>
        <begin position="952"/>
        <end position="1016"/>
    </location>
</feature>
<organism evidence="19 20">
    <name type="scientific">Teichococcus rhizosphaerae</name>
    <dbReference type="NCBI Taxonomy" id="1335062"/>
    <lineage>
        <taxon>Bacteria</taxon>
        <taxon>Pseudomonadati</taxon>
        <taxon>Pseudomonadota</taxon>
        <taxon>Alphaproteobacteria</taxon>
        <taxon>Acetobacterales</taxon>
        <taxon>Roseomonadaceae</taxon>
        <taxon>Roseomonas</taxon>
    </lineage>
</organism>
<evidence type="ECO:0000256" key="2">
    <source>
        <dbReference type="ARBA" id="ARBA00022741"/>
    </source>
</evidence>
<dbReference type="GO" id="GO:0043138">
    <property type="term" value="F:3'-5' DNA helicase activity"/>
    <property type="evidence" value="ECO:0007669"/>
    <property type="project" value="UniProtKB-EC"/>
</dbReference>
<feature type="domain" description="UvrD-like helicase ATP-binding" evidence="17">
    <location>
        <begin position="35"/>
        <end position="522"/>
    </location>
</feature>
<evidence type="ECO:0000256" key="3">
    <source>
        <dbReference type="ARBA" id="ARBA00022763"/>
    </source>
</evidence>
<accession>A0A2C7A9S3</accession>
<dbReference type="NCBIfam" id="TIGR02784">
    <property type="entry name" value="addA_alphas"/>
    <property type="match status" value="1"/>
</dbReference>
<keyword evidence="1" id="KW-0540">Nuclease</keyword>
<dbReference type="SUPFAM" id="SSF52540">
    <property type="entry name" value="P-loop containing nucleoside triphosphate hydrolases"/>
    <property type="match status" value="1"/>
</dbReference>
<dbReference type="OrthoDB" id="9810135at2"/>
<evidence type="ECO:0000256" key="6">
    <source>
        <dbReference type="ARBA" id="ARBA00022839"/>
    </source>
</evidence>
<evidence type="ECO:0000256" key="10">
    <source>
        <dbReference type="ARBA" id="ARBA00023235"/>
    </source>
</evidence>
<gene>
    <name evidence="19" type="primary">addA</name>
    <name evidence="19" type="ORF">CR162_18950</name>
</gene>
<dbReference type="InterPro" id="IPR014016">
    <property type="entry name" value="UvrD-like_ATP-bd"/>
</dbReference>
<keyword evidence="6" id="KW-0269">Exonuclease</keyword>
<comment type="catalytic activity">
    <reaction evidence="14">
        <text>ATP + H2O = ADP + phosphate + H(+)</text>
        <dbReference type="Rhea" id="RHEA:13065"/>
        <dbReference type="ChEBI" id="CHEBI:15377"/>
        <dbReference type="ChEBI" id="CHEBI:15378"/>
        <dbReference type="ChEBI" id="CHEBI:30616"/>
        <dbReference type="ChEBI" id="CHEBI:43474"/>
        <dbReference type="ChEBI" id="CHEBI:456216"/>
        <dbReference type="EC" id="5.6.2.4"/>
    </reaction>
</comment>
<dbReference type="AlphaFoldDB" id="A0A2C7A9S3"/>
<keyword evidence="7 15" id="KW-0067">ATP-binding</keyword>
<feature type="binding site" evidence="15">
    <location>
        <begin position="56"/>
        <end position="63"/>
    </location>
    <ligand>
        <name>ATP</name>
        <dbReference type="ChEBI" id="CHEBI:30616"/>
    </ligand>
</feature>
<evidence type="ECO:0000259" key="18">
    <source>
        <dbReference type="PROSITE" id="PS51217"/>
    </source>
</evidence>
<dbReference type="Gene3D" id="3.90.320.10">
    <property type="match status" value="1"/>
</dbReference>
<evidence type="ECO:0000313" key="19">
    <source>
        <dbReference type="EMBL" id="PHK93367.1"/>
    </source>
</evidence>
<dbReference type="GO" id="GO:0004527">
    <property type="term" value="F:exonuclease activity"/>
    <property type="evidence" value="ECO:0007669"/>
    <property type="project" value="UniProtKB-KW"/>
</dbReference>
<keyword evidence="3" id="KW-0227">DNA damage</keyword>
<keyword evidence="5 15" id="KW-0347">Helicase</keyword>
<dbReference type="PROSITE" id="PS51198">
    <property type="entry name" value="UVRD_HELICASE_ATP_BIND"/>
    <property type="match status" value="1"/>
</dbReference>
<evidence type="ECO:0000256" key="4">
    <source>
        <dbReference type="ARBA" id="ARBA00022801"/>
    </source>
</evidence>
<dbReference type="GO" id="GO:0000725">
    <property type="term" value="P:recombinational repair"/>
    <property type="evidence" value="ECO:0007669"/>
    <property type="project" value="TreeGrafter"/>
</dbReference>
<keyword evidence="10" id="KW-0413">Isomerase</keyword>
<proteinExistence type="predicted"/>
<sequence length="1181" mass="127695">MRPERPGVRPATATATALAASPPDGERGGVALSPRAAAQAAQRQASNPDASAWVGASAGSGKTKVLTDRVLRLLLRPGTRPGRILCLTFTKAAAAEMAQRLARRLGEWVVADEAALGRSLRDLTGQEPDAALRRRARALFAEVLEQPGGMRIATIHAFCQSLLRGFPLEAGLPPQFSLIEETEAAAMLAEAREATLASGRLPPAAVEAMAGLGSPEDFADTLRTLVKERERLGTAIAAAGGLRGSDAVLRRRLGLPDEGDEGAAVAAAARAASREELVRAAALLRGSGNGNDQARGEAMKAWMDLPEGARAARWEEWTDLFLTDKGTPYADRSLATKGGLKNRFDEVIGIMRAEAERVFELEESRKAWRLHAASLALLALAQPVLEAYTARKARIGAVDFDDLIQAARGLLHDPGSAWVLYKLDGGLDHLLLDEAQDSNPHQWEIAARLAEEFFAGIGTRPEGEEGPPRSIFAVGDEKQSIYSFQGADAAGFARWEEHFSRAVRDAGGNFAAVPLNVSFRSTAPVLALVDAVFADGPARRGVVEEGQALRHRADREADAGLVELWPPLVKPGSATLEPWHVPDEPVAEEDAEALMAESLAARIAHMVRHETLPARGGRRVRPGDILVLLRRRTGFSNLLVRALKARGVAVGGVDRMRLIEQIAVQDLLALIDVLLLPEDDLQLAALLKSPLGGLSETELCDLARARTQPLWWRLLAHRGQDTAPGRAAYWLADLADRADLATPHSILAEVLGEHGGRARILARLGPDAADPLDEVLNAALTYESRHPPSLQGFVHWLRRGGAEVKREPESGADAVRLLTAHGSKGLQAPIVILPDVGSGRGEKPVRWNEAEPALPYWAPRNRKDFFAPAWTELMEADNAAREAEENRLLYVALTRAEDRLLVCAWGEPKPGSWYDLVAQGFARLEGAEEIPFEPAAFNAPPAASFAGPLRRLASRQAAPPRSEAEPEHPGEEGPLPEWIGRPAAPESEAFTLSPSALPGEEETPTAAPHGRADPTGERFRRGRLIHALLQHLPDYPAAERAAVAARFLDRPGHELSARDRAETLAEVLRLLDEPALRDAFGPGSLAEAPIAGRVNGLPLAGQVDRMLITDERVLVLDYKTNRPPPERVEDVPALYLRQMASYRALLRQVFPGRAVECWLLWTWSARIMALPGAVLDRHEPG</sequence>
<evidence type="ECO:0000256" key="12">
    <source>
        <dbReference type="ARBA" id="ARBA00034808"/>
    </source>
</evidence>
<dbReference type="GO" id="GO:0005524">
    <property type="term" value="F:ATP binding"/>
    <property type="evidence" value="ECO:0007669"/>
    <property type="project" value="UniProtKB-UniRule"/>
</dbReference>
<dbReference type="PROSITE" id="PS51217">
    <property type="entry name" value="UVRD_HELICASE_CTER"/>
    <property type="match status" value="1"/>
</dbReference>
<dbReference type="Pfam" id="PF00580">
    <property type="entry name" value="UvrD-helicase"/>
    <property type="match status" value="1"/>
</dbReference>
<keyword evidence="8" id="KW-0238">DNA-binding</keyword>
<protein>
    <recommendedName>
        <fullName evidence="12">DNA 3'-5' helicase</fullName>
        <ecNumber evidence="12">5.6.2.4</ecNumber>
    </recommendedName>
    <alternativeName>
        <fullName evidence="13">DNA 3'-5' helicase II</fullName>
    </alternativeName>
</protein>
<dbReference type="InterPro" id="IPR011335">
    <property type="entry name" value="Restrct_endonuc-II-like"/>
</dbReference>
<feature type="domain" description="UvrD-like helicase C-terminal" evidence="18">
    <location>
        <begin position="551"/>
        <end position="825"/>
    </location>
</feature>
<dbReference type="GO" id="GO:0033202">
    <property type="term" value="C:DNA helicase complex"/>
    <property type="evidence" value="ECO:0007669"/>
    <property type="project" value="TreeGrafter"/>
</dbReference>
<dbReference type="EMBL" id="PDNU01000049">
    <property type="protein sequence ID" value="PHK93367.1"/>
    <property type="molecule type" value="Genomic_DNA"/>
</dbReference>
<evidence type="ECO:0000256" key="7">
    <source>
        <dbReference type="ARBA" id="ARBA00022840"/>
    </source>
</evidence>
<dbReference type="Pfam" id="PF12705">
    <property type="entry name" value="PDDEXK_1"/>
    <property type="match status" value="1"/>
</dbReference>